<feature type="chain" id="PRO_5042582615" description="DUF4468 domain-containing protein" evidence="1">
    <location>
        <begin position="19"/>
        <end position="162"/>
    </location>
</feature>
<evidence type="ECO:0000313" key="3">
    <source>
        <dbReference type="Proteomes" id="UP001220610"/>
    </source>
</evidence>
<protein>
    <recommendedName>
        <fullName evidence="4">DUF4468 domain-containing protein</fullName>
    </recommendedName>
</protein>
<reference evidence="2" key="1">
    <citation type="submission" date="2023-03" db="EMBL/GenBank/DDBJ databases">
        <title>Andean soil-derived lignocellulolytic bacterial consortium as a source of novel taxa and putative plastic-active enzymes.</title>
        <authorList>
            <person name="Diaz-Garcia L."/>
            <person name="Chuvochina M."/>
            <person name="Feuerriegel G."/>
            <person name="Bunk B."/>
            <person name="Sproer C."/>
            <person name="Streit W.R."/>
            <person name="Rodriguez L.M."/>
            <person name="Overmann J."/>
            <person name="Jimenez D.J."/>
        </authorList>
    </citation>
    <scope>NUCLEOTIDE SEQUENCE</scope>
    <source>
        <strain evidence="2">MAG 7</strain>
    </source>
</reference>
<dbReference type="AlphaFoldDB" id="A0AAJ5WUR9"/>
<evidence type="ECO:0000256" key="1">
    <source>
        <dbReference type="SAM" id="SignalP"/>
    </source>
</evidence>
<keyword evidence="1" id="KW-0732">Signal</keyword>
<dbReference type="Proteomes" id="UP001220610">
    <property type="component" value="Chromosome"/>
</dbReference>
<sequence>MKTVCSALLFLVLFQANAQDSLATKKIDSLVTSINNSTLPVIRDSVINEVPAIGFSSRAYISMVLLENKVLKYTQHTFLTSLENGATNKLETNSTFYYQEQYLIKVEEYAKEGDKKQEAHWYYHEGKPIYWTSSAENAASRAEQLIKISDAMVNAIQSRINK</sequence>
<accession>A0AAJ5WUR9</accession>
<name>A0AAJ5WUR9_9BACT</name>
<feature type="signal peptide" evidence="1">
    <location>
        <begin position="1"/>
        <end position="18"/>
    </location>
</feature>
<evidence type="ECO:0000313" key="2">
    <source>
        <dbReference type="EMBL" id="WEK37779.1"/>
    </source>
</evidence>
<evidence type="ECO:0008006" key="4">
    <source>
        <dbReference type="Google" id="ProtNLM"/>
    </source>
</evidence>
<proteinExistence type="predicted"/>
<gene>
    <name evidence="2" type="ORF">P0Y53_09720</name>
</gene>
<organism evidence="2 3">
    <name type="scientific">Candidatus Pseudobacter hemicellulosilyticus</name>
    <dbReference type="NCBI Taxonomy" id="3121375"/>
    <lineage>
        <taxon>Bacteria</taxon>
        <taxon>Pseudomonadati</taxon>
        <taxon>Bacteroidota</taxon>
        <taxon>Chitinophagia</taxon>
        <taxon>Chitinophagales</taxon>
        <taxon>Chitinophagaceae</taxon>
        <taxon>Pseudobacter</taxon>
    </lineage>
</organism>
<dbReference type="EMBL" id="CP119311">
    <property type="protein sequence ID" value="WEK37779.1"/>
    <property type="molecule type" value="Genomic_DNA"/>
</dbReference>